<proteinExistence type="predicted"/>
<dbReference type="AlphaFoldDB" id="A0A5D3BNP4"/>
<dbReference type="SMART" id="SM00343">
    <property type="entry name" value="ZnF_C2HC"/>
    <property type="match status" value="1"/>
</dbReference>
<accession>A0A5D3BNP4</accession>
<dbReference type="GO" id="GO:0003676">
    <property type="term" value="F:nucleic acid binding"/>
    <property type="evidence" value="ECO:0007669"/>
    <property type="project" value="InterPro"/>
</dbReference>
<gene>
    <name evidence="4" type="ORF">E5676_scaffold602G00460</name>
</gene>
<feature type="region of interest" description="Disordered" evidence="2">
    <location>
        <begin position="1"/>
        <end position="33"/>
    </location>
</feature>
<evidence type="ECO:0000256" key="2">
    <source>
        <dbReference type="SAM" id="MobiDB-lite"/>
    </source>
</evidence>
<dbReference type="Proteomes" id="UP000321947">
    <property type="component" value="Unassembled WGS sequence"/>
</dbReference>
<feature type="compositionally biased region" description="Basic and acidic residues" evidence="2">
    <location>
        <begin position="10"/>
        <end position="28"/>
    </location>
</feature>
<dbReference type="EMBL" id="SSTD01016371">
    <property type="protein sequence ID" value="TYK00887.1"/>
    <property type="molecule type" value="Genomic_DNA"/>
</dbReference>
<dbReference type="PANTHER" id="PTHR10775:SF185">
    <property type="entry name" value="OS08G0208400 PROTEIN"/>
    <property type="match status" value="1"/>
</dbReference>
<name>A0A5D3BNP4_CUCMM</name>
<dbReference type="Pfam" id="PF00098">
    <property type="entry name" value="zf-CCHC"/>
    <property type="match status" value="1"/>
</dbReference>
<protein>
    <recommendedName>
        <fullName evidence="3">CCHC-type domain-containing protein</fullName>
    </recommendedName>
</protein>
<dbReference type="InterPro" id="IPR036875">
    <property type="entry name" value="Znf_CCHC_sf"/>
</dbReference>
<keyword evidence="1" id="KW-0863">Zinc-finger</keyword>
<dbReference type="GO" id="GO:0008270">
    <property type="term" value="F:zinc ion binding"/>
    <property type="evidence" value="ECO:0007669"/>
    <property type="project" value="UniProtKB-KW"/>
</dbReference>
<dbReference type="Gene3D" id="4.10.60.10">
    <property type="entry name" value="Zinc finger, CCHC-type"/>
    <property type="match status" value="1"/>
</dbReference>
<reference evidence="4 5" key="1">
    <citation type="submission" date="2019-08" db="EMBL/GenBank/DDBJ databases">
        <title>Draft genome sequences of two oriental melons (Cucumis melo L. var makuwa).</title>
        <authorList>
            <person name="Kwon S.-Y."/>
        </authorList>
    </citation>
    <scope>NUCLEOTIDE SEQUENCE [LARGE SCALE GENOMIC DNA]</scope>
    <source>
        <strain evidence="5">cv. Chang Bougi</strain>
        <tissue evidence="4">Leaf</tissue>
    </source>
</reference>
<organism evidence="4 5">
    <name type="scientific">Cucumis melo var. makuwa</name>
    <name type="common">Oriental melon</name>
    <dbReference type="NCBI Taxonomy" id="1194695"/>
    <lineage>
        <taxon>Eukaryota</taxon>
        <taxon>Viridiplantae</taxon>
        <taxon>Streptophyta</taxon>
        <taxon>Embryophyta</taxon>
        <taxon>Tracheophyta</taxon>
        <taxon>Spermatophyta</taxon>
        <taxon>Magnoliopsida</taxon>
        <taxon>eudicotyledons</taxon>
        <taxon>Gunneridae</taxon>
        <taxon>Pentapetalae</taxon>
        <taxon>rosids</taxon>
        <taxon>fabids</taxon>
        <taxon>Cucurbitales</taxon>
        <taxon>Cucurbitaceae</taxon>
        <taxon>Benincaseae</taxon>
        <taxon>Cucumis</taxon>
    </lineage>
</organism>
<evidence type="ECO:0000313" key="5">
    <source>
        <dbReference type="Proteomes" id="UP000321947"/>
    </source>
</evidence>
<dbReference type="InterPro" id="IPR004242">
    <property type="entry name" value="Transposase_21"/>
</dbReference>
<evidence type="ECO:0000256" key="1">
    <source>
        <dbReference type="PROSITE-ProRule" id="PRU00047"/>
    </source>
</evidence>
<evidence type="ECO:0000259" key="3">
    <source>
        <dbReference type="PROSITE" id="PS50158"/>
    </source>
</evidence>
<sequence>MKVGHKRANIRNEDGKRTTNEHNSDRRNGGWARGTTTTVRAGVIQVLEFAKFHVDAYGRLRYPCKRWVYHGESLSFRGIENFEEGTSSNNPFDEGTSSRQFNEEDDMFGMLNDLQVPIEHEEEIEERRLEDEIPMNVGVLNGWSNKSFNMLLELLRASFPMCNTTIPNSFMKQNENFVTWAWDMRLFTRASMTVYCIGKSFLICNIVLHVEEFGDMRCHMDKRVKTDDVLRHPADVEGWKHFDSEYPDFASDPQNVCLGLASDGFNPFGQMSTSYSIWSPSRKIDVYLQPLIEELKELWTFRVQWSTKGYQVCPICMGDRSSFGIRGRISFMGHRRYLPENHVWRKSRLHDGKVERRAPLVVMNEHEILEQLDQLEFPVMIANEAARTDKFVSGFRLDLQGLVQAFKPTTHADALGLVVDMSLHERADSSKAVGKGLNPCQKRKAELQPTIVPGVCYKCKQPGHIADFCPQKMFGTTSNQTSSSQQGRDFVTTCQEAEQAGTMVTEVEPLSSILSISTPSREVMLSREKIVFNPQSVASFKFKGAGIVVLPKVNSTMKASKLLNQGTWSILASIVDNRESEVSLSSEPVVREYPNIFPDELSGLTFQ</sequence>
<dbReference type="PANTHER" id="PTHR10775">
    <property type="entry name" value="OS08G0208400 PROTEIN"/>
    <property type="match status" value="1"/>
</dbReference>
<dbReference type="Pfam" id="PF02992">
    <property type="entry name" value="Transposase_21"/>
    <property type="match status" value="2"/>
</dbReference>
<dbReference type="SUPFAM" id="SSF57756">
    <property type="entry name" value="Retrovirus zinc finger-like domains"/>
    <property type="match status" value="1"/>
</dbReference>
<feature type="domain" description="CCHC-type" evidence="3">
    <location>
        <begin position="456"/>
        <end position="471"/>
    </location>
</feature>
<comment type="caution">
    <text evidence="4">The sequence shown here is derived from an EMBL/GenBank/DDBJ whole genome shotgun (WGS) entry which is preliminary data.</text>
</comment>
<keyword evidence="1" id="KW-0862">Zinc</keyword>
<keyword evidence="1" id="KW-0479">Metal-binding</keyword>
<dbReference type="PROSITE" id="PS50158">
    <property type="entry name" value="ZF_CCHC"/>
    <property type="match status" value="1"/>
</dbReference>
<dbReference type="InterPro" id="IPR001878">
    <property type="entry name" value="Znf_CCHC"/>
</dbReference>
<evidence type="ECO:0000313" key="4">
    <source>
        <dbReference type="EMBL" id="TYK00887.1"/>
    </source>
</evidence>